<proteinExistence type="predicted"/>
<gene>
    <name evidence="1" type="ORF">CLV32_4603</name>
</gene>
<comment type="caution">
    <text evidence="1">The sequence shown here is derived from an EMBL/GenBank/DDBJ whole genome shotgun (WGS) entry which is preliminary data.</text>
</comment>
<dbReference type="InterPro" id="IPR036520">
    <property type="entry name" value="UPF0759_sf"/>
</dbReference>
<accession>A0A4R6IAW7</accession>
<dbReference type="Proteomes" id="UP000295499">
    <property type="component" value="Unassembled WGS sequence"/>
</dbReference>
<sequence length="298" mass="34493">MDFGRVAEYALTDINFDLPNDGHFTQQILTGSHVQPTKFFVGCQSMSKDAWIGAIFRKGTKKKDMNSQYVATFNSVDYLGFSYNNDSFTETESFLANCKIDPDKEFLFFPRISNKISHTNRLVNVDEINSRFTDLARIFGNNLGGCYLQMSGTFGVDSWMSLKTYVESFPKDIKLFVEMRAEDWFKKSLIRNQYFQLLSDLEIGTVISDTPGRRDVLHMELTTPELFVRFDGTGRRSNYHRIDEWVKRIELWIDNGLRQVNFFVSEPDESKTPALAQYVISQFNQHLNASLQNLEFCI</sequence>
<keyword evidence="2" id="KW-1185">Reference proteome</keyword>
<name>A0A4R6IAW7_9SPHI</name>
<dbReference type="InterPro" id="IPR002763">
    <property type="entry name" value="DUF72"/>
</dbReference>
<dbReference type="SUPFAM" id="SSF117396">
    <property type="entry name" value="TM1631-like"/>
    <property type="match status" value="1"/>
</dbReference>
<dbReference type="OrthoDB" id="9780310at2"/>
<dbReference type="PANTHER" id="PTHR30348:SF9">
    <property type="entry name" value="UPF0759 PROTEIN YECE"/>
    <property type="match status" value="1"/>
</dbReference>
<dbReference type="Gene3D" id="3.20.20.410">
    <property type="entry name" value="Protein of unknown function UPF0759"/>
    <property type="match status" value="1"/>
</dbReference>
<dbReference type="Pfam" id="PF01904">
    <property type="entry name" value="DUF72"/>
    <property type="match status" value="1"/>
</dbReference>
<evidence type="ECO:0000313" key="1">
    <source>
        <dbReference type="EMBL" id="TDO19363.1"/>
    </source>
</evidence>
<reference evidence="1 2" key="1">
    <citation type="submission" date="2019-03" db="EMBL/GenBank/DDBJ databases">
        <title>Genomic Encyclopedia of Archaeal and Bacterial Type Strains, Phase II (KMG-II): from individual species to whole genera.</title>
        <authorList>
            <person name="Goeker M."/>
        </authorList>
    </citation>
    <scope>NUCLEOTIDE SEQUENCE [LARGE SCALE GENOMIC DNA]</scope>
    <source>
        <strain evidence="1 2">DSM 19034</strain>
    </source>
</reference>
<dbReference type="PANTHER" id="PTHR30348">
    <property type="entry name" value="UNCHARACTERIZED PROTEIN YECE"/>
    <property type="match status" value="1"/>
</dbReference>
<evidence type="ECO:0000313" key="2">
    <source>
        <dbReference type="Proteomes" id="UP000295499"/>
    </source>
</evidence>
<dbReference type="AlphaFoldDB" id="A0A4R6IAW7"/>
<protein>
    <submittedName>
        <fullName evidence="1">Uncharacterized protein YecE (DUF72 family)</fullName>
    </submittedName>
</protein>
<organism evidence="1 2">
    <name type="scientific">Pedobacter duraquae</name>
    <dbReference type="NCBI Taxonomy" id="425511"/>
    <lineage>
        <taxon>Bacteria</taxon>
        <taxon>Pseudomonadati</taxon>
        <taxon>Bacteroidota</taxon>
        <taxon>Sphingobacteriia</taxon>
        <taxon>Sphingobacteriales</taxon>
        <taxon>Sphingobacteriaceae</taxon>
        <taxon>Pedobacter</taxon>
    </lineage>
</organism>
<dbReference type="RefSeq" id="WP_133559190.1">
    <property type="nucleotide sequence ID" value="NZ_SNWM01000007.1"/>
</dbReference>
<dbReference type="EMBL" id="SNWM01000007">
    <property type="protein sequence ID" value="TDO19363.1"/>
    <property type="molecule type" value="Genomic_DNA"/>
</dbReference>